<feature type="domain" description="GGDEF" evidence="5">
    <location>
        <begin position="540"/>
        <end position="672"/>
    </location>
</feature>
<feature type="transmembrane region" description="Helical" evidence="1">
    <location>
        <begin position="148"/>
        <end position="168"/>
    </location>
</feature>
<name>A0A5D9CEP8_9SPHN</name>
<dbReference type="InterPro" id="IPR000160">
    <property type="entry name" value="GGDEF_dom"/>
</dbReference>
<dbReference type="NCBIfam" id="TIGR00254">
    <property type="entry name" value="GGDEF"/>
    <property type="match status" value="1"/>
</dbReference>
<dbReference type="CDD" id="cd00130">
    <property type="entry name" value="PAS"/>
    <property type="match status" value="1"/>
</dbReference>
<organism evidence="7 8">
    <name type="scientific">Sphingomonas montanisoli</name>
    <dbReference type="NCBI Taxonomy" id="2606412"/>
    <lineage>
        <taxon>Bacteria</taxon>
        <taxon>Pseudomonadati</taxon>
        <taxon>Pseudomonadota</taxon>
        <taxon>Alphaproteobacteria</taxon>
        <taxon>Sphingomonadales</taxon>
        <taxon>Sphingomonadaceae</taxon>
        <taxon>Sphingomonas</taxon>
    </lineage>
</organism>
<feature type="transmembrane region" description="Helical" evidence="1">
    <location>
        <begin position="82"/>
        <end position="106"/>
    </location>
</feature>
<protein>
    <submittedName>
        <fullName evidence="7">EAL domain-containing protein</fullName>
    </submittedName>
</protein>
<dbReference type="SUPFAM" id="SSF55785">
    <property type="entry name" value="PYP-like sensor domain (PAS domain)"/>
    <property type="match status" value="2"/>
</dbReference>
<dbReference type="SMART" id="SM00091">
    <property type="entry name" value="PAS"/>
    <property type="match status" value="2"/>
</dbReference>
<dbReference type="InterPro" id="IPR043128">
    <property type="entry name" value="Rev_trsase/Diguanyl_cyclase"/>
</dbReference>
<keyword evidence="1" id="KW-0472">Membrane</keyword>
<dbReference type="PROSITE" id="PS50112">
    <property type="entry name" value="PAS"/>
    <property type="match status" value="1"/>
</dbReference>
<dbReference type="PROSITE" id="PS50113">
    <property type="entry name" value="PAC"/>
    <property type="match status" value="1"/>
</dbReference>
<dbReference type="Pfam" id="PF13426">
    <property type="entry name" value="PAS_9"/>
    <property type="match status" value="1"/>
</dbReference>
<feature type="domain" description="EAL" evidence="4">
    <location>
        <begin position="681"/>
        <end position="931"/>
    </location>
</feature>
<proteinExistence type="predicted"/>
<dbReference type="Pfam" id="PF00563">
    <property type="entry name" value="EAL"/>
    <property type="match status" value="1"/>
</dbReference>
<evidence type="ECO:0000313" key="8">
    <source>
        <dbReference type="Proteomes" id="UP000322077"/>
    </source>
</evidence>
<feature type="domain" description="PAC" evidence="3">
    <location>
        <begin position="325"/>
        <end position="377"/>
    </location>
</feature>
<evidence type="ECO:0000259" key="5">
    <source>
        <dbReference type="PROSITE" id="PS50887"/>
    </source>
</evidence>
<feature type="transmembrane region" description="Helical" evidence="1">
    <location>
        <begin position="218"/>
        <end position="247"/>
    </location>
</feature>
<dbReference type="AlphaFoldDB" id="A0A5D9CEP8"/>
<dbReference type="InterPro" id="IPR035919">
    <property type="entry name" value="EAL_sf"/>
</dbReference>
<dbReference type="Gene3D" id="3.20.20.450">
    <property type="entry name" value="EAL domain"/>
    <property type="match status" value="1"/>
</dbReference>
<dbReference type="InterPro" id="IPR000700">
    <property type="entry name" value="PAS-assoc_C"/>
</dbReference>
<dbReference type="EMBL" id="VTOU01000001">
    <property type="protein sequence ID" value="TZG29460.1"/>
    <property type="molecule type" value="Genomic_DNA"/>
</dbReference>
<dbReference type="InterPro" id="IPR005330">
    <property type="entry name" value="MHYT_dom"/>
</dbReference>
<dbReference type="SMART" id="SM00267">
    <property type="entry name" value="GGDEF"/>
    <property type="match status" value="1"/>
</dbReference>
<keyword evidence="1" id="KW-0812">Transmembrane</keyword>
<feature type="domain" description="PAS" evidence="2">
    <location>
        <begin position="250"/>
        <end position="307"/>
    </location>
</feature>
<dbReference type="InterPro" id="IPR001633">
    <property type="entry name" value="EAL_dom"/>
</dbReference>
<dbReference type="Proteomes" id="UP000322077">
    <property type="component" value="Unassembled WGS sequence"/>
</dbReference>
<dbReference type="GO" id="GO:0016020">
    <property type="term" value="C:membrane"/>
    <property type="evidence" value="ECO:0007669"/>
    <property type="project" value="UniProtKB-UniRule"/>
</dbReference>
<dbReference type="PROSITE" id="PS50887">
    <property type="entry name" value="GGDEF"/>
    <property type="match status" value="1"/>
</dbReference>
<reference evidence="7 8" key="1">
    <citation type="submission" date="2019-08" db="EMBL/GenBank/DDBJ databases">
        <authorList>
            <person name="Wang G."/>
            <person name="Xu Z."/>
        </authorList>
    </citation>
    <scope>NUCLEOTIDE SEQUENCE [LARGE SCALE GENOMIC DNA]</scope>
    <source>
        <strain evidence="7 8">ZX</strain>
    </source>
</reference>
<dbReference type="Pfam" id="PF03707">
    <property type="entry name" value="MHYT"/>
    <property type="match status" value="2"/>
</dbReference>
<evidence type="ECO:0000259" key="2">
    <source>
        <dbReference type="PROSITE" id="PS50112"/>
    </source>
</evidence>
<dbReference type="Pfam" id="PF00990">
    <property type="entry name" value="GGDEF"/>
    <property type="match status" value="1"/>
</dbReference>
<dbReference type="SUPFAM" id="SSF141868">
    <property type="entry name" value="EAL domain-like"/>
    <property type="match status" value="1"/>
</dbReference>
<gene>
    <name evidence="7" type="ORF">FYJ91_04885</name>
</gene>
<dbReference type="Gene3D" id="3.30.450.20">
    <property type="entry name" value="PAS domain"/>
    <property type="match status" value="2"/>
</dbReference>
<dbReference type="InterPro" id="IPR052155">
    <property type="entry name" value="Biofilm_reg_signaling"/>
</dbReference>
<feature type="transmembrane region" description="Helical" evidence="1">
    <location>
        <begin position="49"/>
        <end position="70"/>
    </location>
</feature>
<evidence type="ECO:0000259" key="6">
    <source>
        <dbReference type="PROSITE" id="PS50924"/>
    </source>
</evidence>
<dbReference type="CDD" id="cd01948">
    <property type="entry name" value="EAL"/>
    <property type="match status" value="1"/>
</dbReference>
<sequence length="938" mass="101158">MLSLWYCVRYQHDWRLVALAGLVCGLTCLAAVTLLRQQRGETPSIDRRWRLTAGVMTGFGIWSAHFVAMLGYNTGPVVVGYAYGPTALSLMVAIGVTIGGFMLPYVRNLSLPFLAAGGALVGAGIVAMHYIGMSAVEFPGHFGWDAELVALSALSAVAFAIPALVLALRTRGSASGLAAGGLLMLAILTLHFTGMMALQVVPDADGGQGENILSPVTLGIVIGALAFAVLLIGIGASVINATAVAAIRSQGREFRILVEGITDCALYMLSLDGRVVSWNAGAAQLKGFTSDEAIGLNFASFYSQEDQAAGIPQRAIAAARDAGKFTAEGWRHRKDGSRFWANVTIEAVVDEQGDIIGFAKLTRDISRQKEDQDRLIALTEKLDAALTNMHQGLALFDREERVALVNARFRMMYRLDPDLPLEGLSFSDFMRTSLLARGNVIVDQQRIEAGRGWLRACLAQPGGGGSVTTNFDDGGVVDISYQALPEGGFVATFEDVSERHRSEARIAHMAMHDDLTGLPNRTNFNGQVDDALRRAEAGHSKVALVVIDLDGFKEINDTYGHATGDRILGSLGHRMSAMLGDGQVFARFGGDEFAASYSFDDETELTTFLDQLRQVLDTPVEANGLEIKPSACLGVALFPDDGSDREQVLSNADLAMYRAKATHGVQLCQYEYGMDEVARKRRSMAADLRDAIAANDLSLAYQVQRSLVTNEVTGYEALARWHHPVAGWIAPQEFISVAEESGCIIELGDCVLRRACREAVLWPEPYRVAVNLSPVQLTRPILATTVAEILLETGLPPSRLELEITETALIADKASALHILRQIKAMGVSIAIDDFGTGYSSLETLHSFPFDKIKIDRSFVMESDRSEQARAIIRAVIALGSTIGMPVLAEGVETEAQLEMLRSEGCSEAQGFLLGRPSLSGPVLNEQIRTLQVVANSS</sequence>
<feature type="transmembrane region" description="Helical" evidence="1">
    <location>
        <begin position="16"/>
        <end position="37"/>
    </location>
</feature>
<comment type="caution">
    <text evidence="7">The sequence shown here is derived from an EMBL/GenBank/DDBJ whole genome shotgun (WGS) entry which is preliminary data.</text>
</comment>
<dbReference type="CDD" id="cd01949">
    <property type="entry name" value="GGDEF"/>
    <property type="match status" value="1"/>
</dbReference>
<feature type="domain" description="MHYT" evidence="6">
    <location>
        <begin position="12"/>
        <end position="201"/>
    </location>
</feature>
<dbReference type="InterPro" id="IPR035965">
    <property type="entry name" value="PAS-like_dom_sf"/>
</dbReference>
<feature type="transmembrane region" description="Helical" evidence="1">
    <location>
        <begin position="175"/>
        <end position="198"/>
    </location>
</feature>
<feature type="transmembrane region" description="Helical" evidence="1">
    <location>
        <begin position="113"/>
        <end position="136"/>
    </location>
</feature>
<dbReference type="Gene3D" id="3.30.70.270">
    <property type="match status" value="1"/>
</dbReference>
<dbReference type="NCBIfam" id="TIGR00229">
    <property type="entry name" value="sensory_box"/>
    <property type="match status" value="1"/>
</dbReference>
<dbReference type="InterPro" id="IPR029787">
    <property type="entry name" value="Nucleotide_cyclase"/>
</dbReference>
<keyword evidence="8" id="KW-1185">Reference proteome</keyword>
<dbReference type="SMART" id="SM00052">
    <property type="entry name" value="EAL"/>
    <property type="match status" value="1"/>
</dbReference>
<dbReference type="PANTHER" id="PTHR44757">
    <property type="entry name" value="DIGUANYLATE CYCLASE DGCP"/>
    <property type="match status" value="1"/>
</dbReference>
<evidence type="ECO:0000256" key="1">
    <source>
        <dbReference type="PROSITE-ProRule" id="PRU00244"/>
    </source>
</evidence>
<evidence type="ECO:0000259" key="3">
    <source>
        <dbReference type="PROSITE" id="PS50113"/>
    </source>
</evidence>
<dbReference type="PANTHER" id="PTHR44757:SF2">
    <property type="entry name" value="BIOFILM ARCHITECTURE MAINTENANCE PROTEIN MBAA"/>
    <property type="match status" value="1"/>
</dbReference>
<dbReference type="InterPro" id="IPR000014">
    <property type="entry name" value="PAS"/>
</dbReference>
<dbReference type="PROSITE" id="PS50924">
    <property type="entry name" value="MHYT"/>
    <property type="match status" value="1"/>
</dbReference>
<evidence type="ECO:0000259" key="4">
    <source>
        <dbReference type="PROSITE" id="PS50883"/>
    </source>
</evidence>
<dbReference type="Pfam" id="PF12860">
    <property type="entry name" value="PAS_7"/>
    <property type="match status" value="1"/>
</dbReference>
<keyword evidence="1" id="KW-1133">Transmembrane helix</keyword>
<accession>A0A5D9CEP8</accession>
<dbReference type="SUPFAM" id="SSF55073">
    <property type="entry name" value="Nucleotide cyclase"/>
    <property type="match status" value="1"/>
</dbReference>
<evidence type="ECO:0000313" key="7">
    <source>
        <dbReference type="EMBL" id="TZG29460.1"/>
    </source>
</evidence>
<dbReference type="PROSITE" id="PS50883">
    <property type="entry name" value="EAL"/>
    <property type="match status" value="1"/>
</dbReference>